<keyword evidence="2" id="KW-0436">Ligase</keyword>
<evidence type="ECO:0000256" key="2">
    <source>
        <dbReference type="ARBA" id="ARBA00022598"/>
    </source>
</evidence>
<dbReference type="PANTHER" id="PTHR43201">
    <property type="entry name" value="ACYL-COA SYNTHETASE"/>
    <property type="match status" value="1"/>
</dbReference>
<protein>
    <submittedName>
        <fullName evidence="5">Class I adenylate-forming enzyme family protein</fullName>
    </submittedName>
</protein>
<dbReference type="CDD" id="cd04433">
    <property type="entry name" value="AFD_class_I"/>
    <property type="match status" value="1"/>
</dbReference>
<evidence type="ECO:0000259" key="4">
    <source>
        <dbReference type="Pfam" id="PF13193"/>
    </source>
</evidence>
<reference evidence="6" key="1">
    <citation type="journal article" date="2019" name="Int. J. Syst. Evol. Microbiol.">
        <title>The Global Catalogue of Microorganisms (GCM) 10K type strain sequencing project: providing services to taxonomists for standard genome sequencing and annotation.</title>
        <authorList>
            <consortium name="The Broad Institute Genomics Platform"/>
            <consortium name="The Broad Institute Genome Sequencing Center for Infectious Disease"/>
            <person name="Wu L."/>
            <person name="Ma J."/>
        </authorList>
    </citation>
    <scope>NUCLEOTIDE SEQUENCE [LARGE SCALE GENOMIC DNA]</scope>
    <source>
        <strain evidence="6">SYNS20</strain>
    </source>
</reference>
<dbReference type="InterPro" id="IPR025110">
    <property type="entry name" value="AMP-bd_C"/>
</dbReference>
<dbReference type="InterPro" id="IPR020845">
    <property type="entry name" value="AMP-binding_CS"/>
</dbReference>
<dbReference type="InterPro" id="IPR000873">
    <property type="entry name" value="AMP-dep_synth/lig_dom"/>
</dbReference>
<evidence type="ECO:0000313" key="6">
    <source>
        <dbReference type="Proteomes" id="UP001596523"/>
    </source>
</evidence>
<dbReference type="Proteomes" id="UP001596523">
    <property type="component" value="Unassembled WGS sequence"/>
</dbReference>
<feature type="domain" description="AMP-binding enzyme C-terminal" evidence="4">
    <location>
        <begin position="381"/>
        <end position="459"/>
    </location>
</feature>
<dbReference type="Pfam" id="PF00501">
    <property type="entry name" value="AMP-binding"/>
    <property type="match status" value="1"/>
</dbReference>
<name>A0ABW2JFC8_9ACTN</name>
<comment type="caution">
    <text evidence="5">The sequence shown here is derived from an EMBL/GenBank/DDBJ whole genome shotgun (WGS) entry which is preliminary data.</text>
</comment>
<keyword evidence="6" id="KW-1185">Reference proteome</keyword>
<dbReference type="InterPro" id="IPR045851">
    <property type="entry name" value="AMP-bd_C_sf"/>
</dbReference>
<feature type="domain" description="AMP-dependent synthetase/ligase" evidence="3">
    <location>
        <begin position="25"/>
        <end position="321"/>
    </location>
</feature>
<sequence>MTPGAPGVPWWGLEPIAAADPETVWAQGAGQITYGRLQREMDAVRARLRAHGVVAGSPVAVQLPPSLTLLWWLFALWAEGAQVLLLDTRMKPAEVRSVLARIRPAHRVTSTTVPDLLVGTTDTVDVSIERIGDSPPGESAVALIQCSSGTTGQPKIVARSGPSLLADVDRHARNPGMPTQGERVLLLASLTHGFGLAAGVLHSLRVGATLVLPGRISPDDLLTCAHAADVHAVFGVPVHFDLLSQAAGGTRPTGLRLAVSCGDVLPSVVRQRFLHRYGVPVGQAYGMTEVGAIATDLTGDLEPPAVGRVLPGVDVRITDGELFIRADGDPYLYADLPDRYSDGWLRTFDRAELAPGSRVLSLLGRADSVCIIGGLKVDLTEVETALNAHPQVTEAMAVCRAVDSAVPGHPRLIIEAYVAADSAVTGQELTSWCRGQLSDFKIPRHWRIGTDLPRTTSGKANRGVRA</sequence>
<dbReference type="Pfam" id="PF13193">
    <property type="entry name" value="AMP-binding_C"/>
    <property type="match status" value="1"/>
</dbReference>
<evidence type="ECO:0000256" key="1">
    <source>
        <dbReference type="ARBA" id="ARBA00006432"/>
    </source>
</evidence>
<comment type="similarity">
    <text evidence="1">Belongs to the ATP-dependent AMP-binding enzyme family.</text>
</comment>
<dbReference type="Gene3D" id="3.40.50.12780">
    <property type="entry name" value="N-terminal domain of ligase-like"/>
    <property type="match status" value="1"/>
</dbReference>
<accession>A0ABW2JFC8</accession>
<dbReference type="RefSeq" id="WP_381829495.1">
    <property type="nucleotide sequence ID" value="NZ_JBHTCF010000003.1"/>
</dbReference>
<dbReference type="SUPFAM" id="SSF56801">
    <property type="entry name" value="Acetyl-CoA synthetase-like"/>
    <property type="match status" value="1"/>
</dbReference>
<evidence type="ECO:0000259" key="3">
    <source>
        <dbReference type="Pfam" id="PF00501"/>
    </source>
</evidence>
<dbReference type="EMBL" id="JBHTCF010000003">
    <property type="protein sequence ID" value="MFC7304759.1"/>
    <property type="molecule type" value="Genomic_DNA"/>
</dbReference>
<dbReference type="PANTHER" id="PTHR43201:SF5">
    <property type="entry name" value="MEDIUM-CHAIN ACYL-COA LIGASE ACSF2, MITOCHONDRIAL"/>
    <property type="match status" value="1"/>
</dbReference>
<dbReference type="PROSITE" id="PS00455">
    <property type="entry name" value="AMP_BINDING"/>
    <property type="match status" value="1"/>
</dbReference>
<dbReference type="Gene3D" id="3.30.300.30">
    <property type="match status" value="1"/>
</dbReference>
<organism evidence="5 6">
    <name type="scientific">Streptomyces monticola</name>
    <dbReference type="NCBI Taxonomy" id="2666263"/>
    <lineage>
        <taxon>Bacteria</taxon>
        <taxon>Bacillati</taxon>
        <taxon>Actinomycetota</taxon>
        <taxon>Actinomycetes</taxon>
        <taxon>Kitasatosporales</taxon>
        <taxon>Streptomycetaceae</taxon>
        <taxon>Streptomyces</taxon>
    </lineage>
</organism>
<gene>
    <name evidence="5" type="ORF">ACFQVC_11075</name>
</gene>
<proteinExistence type="inferred from homology"/>
<dbReference type="InterPro" id="IPR042099">
    <property type="entry name" value="ANL_N_sf"/>
</dbReference>
<evidence type="ECO:0000313" key="5">
    <source>
        <dbReference type="EMBL" id="MFC7304759.1"/>
    </source>
</evidence>